<dbReference type="EMBL" id="JANFPI010000005">
    <property type="protein sequence ID" value="MCX8998454.1"/>
    <property type="molecule type" value="Genomic_DNA"/>
</dbReference>
<evidence type="ECO:0000256" key="1">
    <source>
        <dbReference type="SAM" id="Phobius"/>
    </source>
</evidence>
<dbReference type="RefSeq" id="WP_306412245.1">
    <property type="nucleotide sequence ID" value="NZ_JANFPI010000005.1"/>
</dbReference>
<reference evidence="2" key="1">
    <citation type="submission" date="2022-07" db="EMBL/GenBank/DDBJ databases">
        <title>Ectorhizobium quercum gen.nov., sp. nov.</title>
        <authorList>
            <person name="Ma T."/>
            <person name="Li Y."/>
        </authorList>
    </citation>
    <scope>NUCLEOTIDE SEQUENCE</scope>
    <source>
        <strain evidence="2">BDR2-2</strain>
    </source>
</reference>
<keyword evidence="1" id="KW-0812">Transmembrane</keyword>
<gene>
    <name evidence="2" type="ORF">NOF55_15170</name>
</gene>
<evidence type="ECO:0000313" key="2">
    <source>
        <dbReference type="EMBL" id="MCX8998454.1"/>
    </source>
</evidence>
<proteinExistence type="predicted"/>
<dbReference type="AlphaFoldDB" id="A0AAE3SWW5"/>
<name>A0AAE3SWW5_9HYPH</name>
<sequence length="67" mass="7129">MKKWYQSKTIWGALVVIVASLLRVAGYEFGEAEQAELTDAVSTIAGALGGILALYGRLTATQAISQK</sequence>
<evidence type="ECO:0000313" key="3">
    <source>
        <dbReference type="Proteomes" id="UP001208771"/>
    </source>
</evidence>
<protein>
    <recommendedName>
        <fullName evidence="4">Holin</fullName>
    </recommendedName>
</protein>
<comment type="caution">
    <text evidence="2">The sequence shown here is derived from an EMBL/GenBank/DDBJ whole genome shotgun (WGS) entry which is preliminary data.</text>
</comment>
<organism evidence="2 3">
    <name type="scientific">Ectorhizobium quercum</name>
    <dbReference type="NCBI Taxonomy" id="2965071"/>
    <lineage>
        <taxon>Bacteria</taxon>
        <taxon>Pseudomonadati</taxon>
        <taxon>Pseudomonadota</taxon>
        <taxon>Alphaproteobacteria</taxon>
        <taxon>Hyphomicrobiales</taxon>
        <taxon>Rhizobiaceae</taxon>
        <taxon>Ectorhizobium</taxon>
    </lineage>
</organism>
<evidence type="ECO:0008006" key="4">
    <source>
        <dbReference type="Google" id="ProtNLM"/>
    </source>
</evidence>
<dbReference type="Proteomes" id="UP001208771">
    <property type="component" value="Unassembled WGS sequence"/>
</dbReference>
<keyword evidence="1" id="KW-0472">Membrane</keyword>
<keyword evidence="1" id="KW-1133">Transmembrane helix</keyword>
<keyword evidence="3" id="KW-1185">Reference proteome</keyword>
<accession>A0AAE3SWW5</accession>
<feature type="transmembrane region" description="Helical" evidence="1">
    <location>
        <begin position="40"/>
        <end position="58"/>
    </location>
</feature>